<dbReference type="WBParaSite" id="HPBE_0002470701-mRNA-1">
    <property type="protein sequence ID" value="HPBE_0002470701-mRNA-1"/>
    <property type="gene ID" value="HPBE_0002470701"/>
</dbReference>
<evidence type="ECO:0000313" key="4">
    <source>
        <dbReference type="WBParaSite" id="HPBE_0002470701-mRNA-1"/>
    </source>
</evidence>
<protein>
    <submittedName>
        <fullName evidence="4">Secreted protein</fullName>
    </submittedName>
</protein>
<gene>
    <name evidence="2" type="ORF">HPBE_LOCUS24706</name>
</gene>
<evidence type="ECO:0000313" key="2">
    <source>
        <dbReference type="EMBL" id="VDP46823.1"/>
    </source>
</evidence>
<accession>A0A183GPT7</accession>
<reference evidence="2 3" key="1">
    <citation type="submission" date="2018-11" db="EMBL/GenBank/DDBJ databases">
        <authorList>
            <consortium name="Pathogen Informatics"/>
        </authorList>
    </citation>
    <scope>NUCLEOTIDE SEQUENCE [LARGE SCALE GENOMIC DNA]</scope>
</reference>
<name>A0A183GPT7_HELPZ</name>
<dbReference type="AlphaFoldDB" id="A0A183GPT7"/>
<organism evidence="3 4">
    <name type="scientific">Heligmosomoides polygyrus</name>
    <name type="common">Parasitic roundworm</name>
    <dbReference type="NCBI Taxonomy" id="6339"/>
    <lineage>
        <taxon>Eukaryota</taxon>
        <taxon>Metazoa</taxon>
        <taxon>Ecdysozoa</taxon>
        <taxon>Nematoda</taxon>
        <taxon>Chromadorea</taxon>
        <taxon>Rhabditida</taxon>
        <taxon>Rhabditina</taxon>
        <taxon>Rhabditomorpha</taxon>
        <taxon>Strongyloidea</taxon>
        <taxon>Heligmosomidae</taxon>
        <taxon>Heligmosomoides</taxon>
    </lineage>
</organism>
<feature type="chain" id="PRO_5044552193" evidence="1">
    <location>
        <begin position="19"/>
        <end position="80"/>
    </location>
</feature>
<proteinExistence type="predicted"/>
<dbReference type="Proteomes" id="UP000050761">
    <property type="component" value="Unassembled WGS sequence"/>
</dbReference>
<dbReference type="EMBL" id="UZAH01036719">
    <property type="protein sequence ID" value="VDP46823.1"/>
    <property type="molecule type" value="Genomic_DNA"/>
</dbReference>
<reference evidence="4" key="2">
    <citation type="submission" date="2019-09" db="UniProtKB">
        <authorList>
            <consortium name="WormBaseParasite"/>
        </authorList>
    </citation>
    <scope>IDENTIFICATION</scope>
</reference>
<accession>A0A3P8HKH7</accession>
<evidence type="ECO:0000256" key="1">
    <source>
        <dbReference type="SAM" id="SignalP"/>
    </source>
</evidence>
<sequence>MRTIIVVGLLAAVGTILANSPPIMILPPEQCNNLAPGFFDNMSPDTIEIMCSNGYKYTNEKDGWTLHKIKEYRKQHGMSY</sequence>
<evidence type="ECO:0000313" key="3">
    <source>
        <dbReference type="Proteomes" id="UP000050761"/>
    </source>
</evidence>
<keyword evidence="1" id="KW-0732">Signal</keyword>
<keyword evidence="3" id="KW-1185">Reference proteome</keyword>
<feature type="signal peptide" evidence="1">
    <location>
        <begin position="1"/>
        <end position="18"/>
    </location>
</feature>